<dbReference type="RefSeq" id="WP_107674596.1">
    <property type="nucleotide sequence ID" value="NZ_PZKE01000024.1"/>
</dbReference>
<dbReference type="EMBL" id="PZKE01000024">
    <property type="protein sequence ID" value="PTE12905.1"/>
    <property type="molecule type" value="Genomic_DNA"/>
</dbReference>
<dbReference type="AlphaFoldDB" id="A0A2T4J4V6"/>
<name>A0A2T4J4V6_FUSBL</name>
<organism evidence="1 2">
    <name type="scientific">Fuscovulum blasticum DSM 2131</name>
    <dbReference type="NCBI Taxonomy" id="1188250"/>
    <lineage>
        <taxon>Bacteria</taxon>
        <taxon>Pseudomonadati</taxon>
        <taxon>Pseudomonadota</taxon>
        <taxon>Alphaproteobacteria</taxon>
        <taxon>Rhodobacterales</taxon>
        <taxon>Paracoccaceae</taxon>
        <taxon>Pseudogemmobacter</taxon>
    </lineage>
</organism>
<evidence type="ECO:0000313" key="1">
    <source>
        <dbReference type="EMBL" id="PTE12905.1"/>
    </source>
</evidence>
<sequence length="131" mass="13722">MTEDQIAIARDCHAAAAENRLAFPDIFGRLGAAGFEGYLVDYRSGSARYYLTTGAGTGCAGPARQVAHGFDTAALIAAIRDAQGQVPGYTYAAFSARAAAAGCAGYLVSLPGRRVLYFARSSETHVEHFPA</sequence>
<dbReference type="Proteomes" id="UP000241362">
    <property type="component" value="Unassembled WGS sequence"/>
</dbReference>
<gene>
    <name evidence="1" type="ORF">C5F44_16245</name>
</gene>
<reference evidence="1 2" key="1">
    <citation type="submission" date="2018-03" db="EMBL/GenBank/DDBJ databases">
        <title>Rhodobacter blasticus.</title>
        <authorList>
            <person name="Meyer T.E."/>
            <person name="Miller S."/>
            <person name="Lodha T."/>
            <person name="Gandham S."/>
            <person name="Chintalapati S."/>
            <person name="Chintalapati V.R."/>
        </authorList>
    </citation>
    <scope>NUCLEOTIDE SEQUENCE [LARGE SCALE GENOMIC DNA]</scope>
    <source>
        <strain evidence="1 2">DSM 2131</strain>
    </source>
</reference>
<proteinExistence type="predicted"/>
<comment type="caution">
    <text evidence="1">The sequence shown here is derived from an EMBL/GenBank/DDBJ whole genome shotgun (WGS) entry which is preliminary data.</text>
</comment>
<accession>A0A2T4J4V6</accession>
<keyword evidence="2" id="KW-1185">Reference proteome</keyword>
<evidence type="ECO:0000313" key="2">
    <source>
        <dbReference type="Proteomes" id="UP000241362"/>
    </source>
</evidence>
<protein>
    <submittedName>
        <fullName evidence="1">DUF1398 domain-containing protein</fullName>
    </submittedName>
</protein>
<dbReference type="SUPFAM" id="SSF160419">
    <property type="entry name" value="YdfO-like"/>
    <property type="match status" value="1"/>
</dbReference>
<dbReference type="InterPro" id="IPR036696">
    <property type="entry name" value="YdfO-like_sf"/>
</dbReference>